<name>A0AAE0Z1M1_9GAST</name>
<keyword evidence="3" id="KW-1185">Reference proteome</keyword>
<dbReference type="EMBL" id="JAWDGP010005043">
    <property type="protein sequence ID" value="KAK3760167.1"/>
    <property type="molecule type" value="Genomic_DNA"/>
</dbReference>
<keyword evidence="1" id="KW-1133">Transmembrane helix</keyword>
<organism evidence="2 3">
    <name type="scientific">Elysia crispata</name>
    <name type="common">lettuce slug</name>
    <dbReference type="NCBI Taxonomy" id="231223"/>
    <lineage>
        <taxon>Eukaryota</taxon>
        <taxon>Metazoa</taxon>
        <taxon>Spiralia</taxon>
        <taxon>Lophotrochozoa</taxon>
        <taxon>Mollusca</taxon>
        <taxon>Gastropoda</taxon>
        <taxon>Heterobranchia</taxon>
        <taxon>Euthyneura</taxon>
        <taxon>Panpulmonata</taxon>
        <taxon>Sacoglossa</taxon>
        <taxon>Placobranchoidea</taxon>
        <taxon>Plakobranchidae</taxon>
        <taxon>Elysia</taxon>
    </lineage>
</organism>
<accession>A0AAE0Z1M1</accession>
<dbReference type="AlphaFoldDB" id="A0AAE0Z1M1"/>
<feature type="transmembrane region" description="Helical" evidence="1">
    <location>
        <begin position="16"/>
        <end position="38"/>
    </location>
</feature>
<gene>
    <name evidence="2" type="ORF">RRG08_005316</name>
</gene>
<keyword evidence="1" id="KW-0472">Membrane</keyword>
<evidence type="ECO:0000313" key="2">
    <source>
        <dbReference type="EMBL" id="KAK3760167.1"/>
    </source>
</evidence>
<protein>
    <submittedName>
        <fullName evidence="2">Uncharacterized protein</fullName>
    </submittedName>
</protein>
<comment type="caution">
    <text evidence="2">The sequence shown here is derived from an EMBL/GenBank/DDBJ whole genome shotgun (WGS) entry which is preliminary data.</text>
</comment>
<proteinExistence type="predicted"/>
<dbReference type="Proteomes" id="UP001283361">
    <property type="component" value="Unassembled WGS sequence"/>
</dbReference>
<evidence type="ECO:0000313" key="3">
    <source>
        <dbReference type="Proteomes" id="UP001283361"/>
    </source>
</evidence>
<evidence type="ECO:0000256" key="1">
    <source>
        <dbReference type="SAM" id="Phobius"/>
    </source>
</evidence>
<reference evidence="2" key="1">
    <citation type="journal article" date="2023" name="G3 (Bethesda)">
        <title>A reference genome for the long-term kleptoplast-retaining sea slug Elysia crispata morphotype clarki.</title>
        <authorList>
            <person name="Eastman K.E."/>
            <person name="Pendleton A.L."/>
            <person name="Shaikh M.A."/>
            <person name="Suttiyut T."/>
            <person name="Ogas R."/>
            <person name="Tomko P."/>
            <person name="Gavelis G."/>
            <person name="Widhalm J.R."/>
            <person name="Wisecaver J.H."/>
        </authorList>
    </citation>
    <scope>NUCLEOTIDE SEQUENCE</scope>
    <source>
        <strain evidence="2">ECLA1</strain>
    </source>
</reference>
<keyword evidence="1" id="KW-0812">Transmembrane</keyword>
<sequence length="98" mass="11135">MDRNLSSPPKIQEKAMWLHVATLPASTHTVVWLVWGYLRKADNQELRFTGHSQAAQDSTTARARCSTRWKDEVSHTVPQPLCHETSTASVQYLITMLD</sequence>